<dbReference type="EC" id="2.1.1.11" evidence="4"/>
<dbReference type="InterPro" id="IPR010940">
    <property type="entry name" value="Mg_prot_MeTrfase_C"/>
</dbReference>
<dbReference type="Pfam" id="PF05175">
    <property type="entry name" value="MTS"/>
    <property type="match status" value="1"/>
</dbReference>
<evidence type="ECO:0000256" key="2">
    <source>
        <dbReference type="ARBA" id="ARBA00022679"/>
    </source>
</evidence>
<dbReference type="Proteomes" id="UP000183987">
    <property type="component" value="Unassembled WGS sequence"/>
</dbReference>
<organism evidence="7 8">
    <name type="scientific">Loktanella atrilutea</name>
    <dbReference type="NCBI Taxonomy" id="366533"/>
    <lineage>
        <taxon>Bacteria</taxon>
        <taxon>Pseudomonadati</taxon>
        <taxon>Pseudomonadota</taxon>
        <taxon>Alphaproteobacteria</taxon>
        <taxon>Rhodobacterales</taxon>
        <taxon>Roseobacteraceae</taxon>
        <taxon>Loktanella</taxon>
    </lineage>
</organism>
<dbReference type="GO" id="GO:0032259">
    <property type="term" value="P:methylation"/>
    <property type="evidence" value="ECO:0007669"/>
    <property type="project" value="UniProtKB-KW"/>
</dbReference>
<evidence type="ECO:0000256" key="4">
    <source>
        <dbReference type="NCBIfam" id="TIGR02021"/>
    </source>
</evidence>
<name>A0A1M5DQ90_LOKAT</name>
<dbReference type="Pfam" id="PF07109">
    <property type="entry name" value="Mg-por_mtran_C"/>
    <property type="match status" value="1"/>
</dbReference>
<feature type="domain" description="Methyltransferase small" evidence="5">
    <location>
        <begin position="44"/>
        <end position="128"/>
    </location>
</feature>
<evidence type="ECO:0000256" key="1">
    <source>
        <dbReference type="ARBA" id="ARBA00022603"/>
    </source>
</evidence>
<gene>
    <name evidence="7" type="ORF">SAMN05444339_11098</name>
</gene>
<keyword evidence="3" id="KW-0949">S-adenosyl-L-methionine</keyword>
<dbReference type="GO" id="GO:0046406">
    <property type="term" value="F:magnesium protoporphyrin IX methyltransferase activity"/>
    <property type="evidence" value="ECO:0007669"/>
    <property type="project" value="UniProtKB-UniRule"/>
</dbReference>
<accession>A0A1M5DQ90</accession>
<keyword evidence="2 7" id="KW-0808">Transferase</keyword>
<dbReference type="Gene3D" id="3.40.50.150">
    <property type="entry name" value="Vaccinia Virus protein VP39"/>
    <property type="match status" value="1"/>
</dbReference>
<dbReference type="EMBL" id="FQUE01000010">
    <property type="protein sequence ID" value="SHF69140.1"/>
    <property type="molecule type" value="Genomic_DNA"/>
</dbReference>
<reference evidence="8" key="1">
    <citation type="submission" date="2016-11" db="EMBL/GenBank/DDBJ databases">
        <authorList>
            <person name="Varghese N."/>
            <person name="Submissions S."/>
        </authorList>
    </citation>
    <scope>NUCLEOTIDE SEQUENCE [LARGE SCALE GENOMIC DNA]</scope>
    <source>
        <strain evidence="8">DSM 29326</strain>
    </source>
</reference>
<keyword evidence="8" id="KW-1185">Reference proteome</keyword>
<dbReference type="InterPro" id="IPR010251">
    <property type="entry name" value="Mg_prot_MeTrfase"/>
</dbReference>
<dbReference type="InterPro" id="IPR007848">
    <property type="entry name" value="Small_mtfrase_dom"/>
</dbReference>
<evidence type="ECO:0000313" key="7">
    <source>
        <dbReference type="EMBL" id="SHF69140.1"/>
    </source>
</evidence>
<dbReference type="RefSeq" id="WP_072858415.1">
    <property type="nucleotide sequence ID" value="NZ_FQUE01000010.1"/>
</dbReference>
<protein>
    <recommendedName>
        <fullName evidence="4">Magnesium protoporphyrin IX methyltransferase</fullName>
        <ecNumber evidence="4">2.1.1.11</ecNumber>
    </recommendedName>
</protein>
<dbReference type="OrthoDB" id="9765084at2"/>
<dbReference type="CDD" id="cd02440">
    <property type="entry name" value="AdoMet_MTases"/>
    <property type="match status" value="1"/>
</dbReference>
<dbReference type="PANTHER" id="PTHR43464">
    <property type="entry name" value="METHYLTRANSFERASE"/>
    <property type="match status" value="1"/>
</dbReference>
<evidence type="ECO:0000313" key="8">
    <source>
        <dbReference type="Proteomes" id="UP000183987"/>
    </source>
</evidence>
<evidence type="ECO:0000259" key="6">
    <source>
        <dbReference type="Pfam" id="PF07109"/>
    </source>
</evidence>
<dbReference type="STRING" id="366533.SAMN05444339_11098"/>
<dbReference type="AlphaFoldDB" id="A0A1M5DQ90"/>
<dbReference type="NCBIfam" id="TIGR02021">
    <property type="entry name" value="BchM-ChlM"/>
    <property type="match status" value="1"/>
</dbReference>
<evidence type="ECO:0000259" key="5">
    <source>
        <dbReference type="Pfam" id="PF05175"/>
    </source>
</evidence>
<evidence type="ECO:0000256" key="3">
    <source>
        <dbReference type="ARBA" id="ARBA00022691"/>
    </source>
</evidence>
<feature type="domain" description="Magnesium-protoporphyrin IX methyltransferase C-terminal" evidence="6">
    <location>
        <begin position="129"/>
        <end position="222"/>
    </location>
</feature>
<dbReference type="PANTHER" id="PTHR43464:SF19">
    <property type="entry name" value="UBIQUINONE BIOSYNTHESIS O-METHYLTRANSFERASE, MITOCHONDRIAL"/>
    <property type="match status" value="1"/>
</dbReference>
<dbReference type="GO" id="GO:0015995">
    <property type="term" value="P:chlorophyll biosynthetic process"/>
    <property type="evidence" value="ECO:0007669"/>
    <property type="project" value="UniProtKB-UniRule"/>
</dbReference>
<keyword evidence="1 7" id="KW-0489">Methyltransferase</keyword>
<sequence length="228" mass="24680">MSHYAATRDRVEDYFDRSATQVWARLTSDAPVSGIRATVRAGRDRMREVLLAQLPDDLTGARVLDAGCGTGAMSAALAERGAHVVGVDISPALIEIARRRMPVDLADRITWVAGDMMEAAKGTFDHAIAMDSLIYYGAPDIAALLGRAAPRVTGRFAFTLAPRTPLLMAMFRAGKFFPRADRSPQMVPHTARGIAQALRDAGVGGHLREVERVTSGFYISTAYVFEDA</sequence>
<dbReference type="PROSITE" id="PS51556">
    <property type="entry name" value="SAM_MT_MG_PIX"/>
    <property type="match status" value="1"/>
</dbReference>
<dbReference type="SUPFAM" id="SSF53335">
    <property type="entry name" value="S-adenosyl-L-methionine-dependent methyltransferases"/>
    <property type="match status" value="1"/>
</dbReference>
<proteinExistence type="predicted"/>
<dbReference type="InterPro" id="IPR029063">
    <property type="entry name" value="SAM-dependent_MTases_sf"/>
</dbReference>